<protein>
    <submittedName>
        <fullName evidence="1">Uncharacterized protein</fullName>
    </submittedName>
</protein>
<gene>
    <name evidence="1" type="ORF">RUM43_001619</name>
</gene>
<evidence type="ECO:0000313" key="2">
    <source>
        <dbReference type="Proteomes" id="UP001372834"/>
    </source>
</evidence>
<sequence length="96" mass="10991">MSDDKPQLMTDTTNETLEHIALVIDGKVKLKNCPQTSHDPTIRKVCSEKIRTGYVVRMVSFKNNNASLKQNDINASKDSNLRWESYTDPSTIFFRN</sequence>
<dbReference type="AlphaFoldDB" id="A0AAN8SE55"/>
<proteinExistence type="predicted"/>
<accession>A0AAN8SE55</accession>
<organism evidence="1 2">
    <name type="scientific">Polyplax serrata</name>
    <name type="common">Common mouse louse</name>
    <dbReference type="NCBI Taxonomy" id="468196"/>
    <lineage>
        <taxon>Eukaryota</taxon>
        <taxon>Metazoa</taxon>
        <taxon>Ecdysozoa</taxon>
        <taxon>Arthropoda</taxon>
        <taxon>Hexapoda</taxon>
        <taxon>Insecta</taxon>
        <taxon>Pterygota</taxon>
        <taxon>Neoptera</taxon>
        <taxon>Paraneoptera</taxon>
        <taxon>Psocodea</taxon>
        <taxon>Troctomorpha</taxon>
        <taxon>Phthiraptera</taxon>
        <taxon>Anoplura</taxon>
        <taxon>Polyplacidae</taxon>
        <taxon>Polyplax</taxon>
    </lineage>
</organism>
<name>A0AAN8SE55_POLSC</name>
<dbReference type="Proteomes" id="UP001372834">
    <property type="component" value="Unassembled WGS sequence"/>
</dbReference>
<reference evidence="1 2" key="1">
    <citation type="submission" date="2023-10" db="EMBL/GenBank/DDBJ databases">
        <title>Genomes of two closely related lineages of the louse Polyplax serrata with different host specificities.</title>
        <authorList>
            <person name="Martinu J."/>
            <person name="Tarabai H."/>
            <person name="Stefka J."/>
            <person name="Hypsa V."/>
        </authorList>
    </citation>
    <scope>NUCLEOTIDE SEQUENCE [LARGE SCALE GENOMIC DNA]</scope>
    <source>
        <strain evidence="1">HR10_N</strain>
    </source>
</reference>
<comment type="caution">
    <text evidence="1">The sequence shown here is derived from an EMBL/GenBank/DDBJ whole genome shotgun (WGS) entry which is preliminary data.</text>
</comment>
<dbReference type="EMBL" id="JAWJWE010000001">
    <property type="protein sequence ID" value="KAK6645343.1"/>
    <property type="molecule type" value="Genomic_DNA"/>
</dbReference>
<evidence type="ECO:0000313" key="1">
    <source>
        <dbReference type="EMBL" id="KAK6645343.1"/>
    </source>
</evidence>